<dbReference type="GeneID" id="19046137"/>
<reference evidence="8" key="1">
    <citation type="journal article" date="2013" name="Nature">
        <title>Pan genome of the phytoplankton Emiliania underpins its global distribution.</title>
        <authorList>
            <person name="Read B.A."/>
            <person name="Kegel J."/>
            <person name="Klute M.J."/>
            <person name="Kuo A."/>
            <person name="Lefebvre S.C."/>
            <person name="Maumus F."/>
            <person name="Mayer C."/>
            <person name="Miller J."/>
            <person name="Monier A."/>
            <person name="Salamov A."/>
            <person name="Young J."/>
            <person name="Aguilar M."/>
            <person name="Claverie J.M."/>
            <person name="Frickenhaus S."/>
            <person name="Gonzalez K."/>
            <person name="Herman E.K."/>
            <person name="Lin Y.C."/>
            <person name="Napier J."/>
            <person name="Ogata H."/>
            <person name="Sarno A.F."/>
            <person name="Shmutz J."/>
            <person name="Schroeder D."/>
            <person name="de Vargas C."/>
            <person name="Verret F."/>
            <person name="von Dassow P."/>
            <person name="Valentin K."/>
            <person name="Van de Peer Y."/>
            <person name="Wheeler G."/>
            <person name="Dacks J.B."/>
            <person name="Delwiche C.F."/>
            <person name="Dyhrman S.T."/>
            <person name="Glockner G."/>
            <person name="John U."/>
            <person name="Richards T."/>
            <person name="Worden A.Z."/>
            <person name="Zhang X."/>
            <person name="Grigoriev I.V."/>
            <person name="Allen A.E."/>
            <person name="Bidle K."/>
            <person name="Borodovsky M."/>
            <person name="Bowler C."/>
            <person name="Brownlee C."/>
            <person name="Cock J.M."/>
            <person name="Elias M."/>
            <person name="Gladyshev V.N."/>
            <person name="Groth M."/>
            <person name="Guda C."/>
            <person name="Hadaegh A."/>
            <person name="Iglesias-Rodriguez M.D."/>
            <person name="Jenkins J."/>
            <person name="Jones B.M."/>
            <person name="Lawson T."/>
            <person name="Leese F."/>
            <person name="Lindquist E."/>
            <person name="Lobanov A."/>
            <person name="Lomsadze A."/>
            <person name="Malik S.B."/>
            <person name="Marsh M.E."/>
            <person name="Mackinder L."/>
            <person name="Mock T."/>
            <person name="Mueller-Roeber B."/>
            <person name="Pagarete A."/>
            <person name="Parker M."/>
            <person name="Probert I."/>
            <person name="Quesneville H."/>
            <person name="Raines C."/>
            <person name="Rensing S.A."/>
            <person name="Riano-Pachon D.M."/>
            <person name="Richier S."/>
            <person name="Rokitta S."/>
            <person name="Shiraiwa Y."/>
            <person name="Soanes D.M."/>
            <person name="van der Giezen M."/>
            <person name="Wahlund T.M."/>
            <person name="Williams B."/>
            <person name="Wilson W."/>
            <person name="Wolfe G."/>
            <person name="Wurch L.L."/>
        </authorList>
    </citation>
    <scope>NUCLEOTIDE SEQUENCE</scope>
</reference>
<evidence type="ECO:0000256" key="1">
    <source>
        <dbReference type="ARBA" id="ARBA00000971"/>
    </source>
</evidence>
<dbReference type="HOGENOM" id="CLU_126257_0_0_1"/>
<keyword evidence="4 5" id="KW-0413">Isomerase</keyword>
<evidence type="ECO:0000256" key="5">
    <source>
        <dbReference type="PROSITE-ProRule" id="PRU00277"/>
    </source>
</evidence>
<feature type="domain" description="PPIase FKBP-type" evidence="6">
    <location>
        <begin position="32"/>
        <end position="111"/>
    </location>
</feature>
<dbReference type="RefSeq" id="XP_005770565.1">
    <property type="nucleotide sequence ID" value="XM_005770508.1"/>
</dbReference>
<name>A0A0D3J3Q1_EMIH1</name>
<reference evidence="7" key="2">
    <citation type="submission" date="2024-10" db="UniProtKB">
        <authorList>
            <consortium name="EnsemblProtists"/>
        </authorList>
    </citation>
    <scope>IDENTIFICATION</scope>
</reference>
<dbReference type="SUPFAM" id="SSF54534">
    <property type="entry name" value="FKBP-like"/>
    <property type="match status" value="1"/>
</dbReference>
<evidence type="ECO:0000256" key="3">
    <source>
        <dbReference type="ARBA" id="ARBA00023110"/>
    </source>
</evidence>
<dbReference type="GO" id="GO:0003755">
    <property type="term" value="F:peptidyl-prolyl cis-trans isomerase activity"/>
    <property type="evidence" value="ECO:0007669"/>
    <property type="project" value="UniProtKB-KW"/>
</dbReference>
<accession>A0A0D3J3Q1</accession>
<dbReference type="PANTHER" id="PTHR43811">
    <property type="entry name" value="FKBP-TYPE PEPTIDYL-PROLYL CIS-TRANS ISOMERASE FKPA"/>
    <property type="match status" value="1"/>
</dbReference>
<dbReference type="Gene3D" id="3.10.50.40">
    <property type="match status" value="1"/>
</dbReference>
<evidence type="ECO:0000313" key="7">
    <source>
        <dbReference type="EnsemblProtists" id="EOD18136"/>
    </source>
</evidence>
<evidence type="ECO:0000259" key="6">
    <source>
        <dbReference type="PROSITE" id="PS50059"/>
    </source>
</evidence>
<evidence type="ECO:0000256" key="2">
    <source>
        <dbReference type="ARBA" id="ARBA00013194"/>
    </source>
</evidence>
<protein>
    <recommendedName>
        <fullName evidence="2 5">peptidylprolyl isomerase</fullName>
        <ecNumber evidence="2 5">5.2.1.8</ecNumber>
    </recommendedName>
</protein>
<dbReference type="Proteomes" id="UP000013827">
    <property type="component" value="Unassembled WGS sequence"/>
</dbReference>
<dbReference type="OMA" id="QFSGESM"/>
<dbReference type="PANTHER" id="PTHR43811:SF26">
    <property type="entry name" value="PEPTIDYL-PROLYL CIS-TRANS ISOMERASE FKBP16-1, CHLOROPLASTIC"/>
    <property type="match status" value="1"/>
</dbReference>
<organism evidence="7 8">
    <name type="scientific">Emiliania huxleyi (strain CCMP1516)</name>
    <dbReference type="NCBI Taxonomy" id="280463"/>
    <lineage>
        <taxon>Eukaryota</taxon>
        <taxon>Haptista</taxon>
        <taxon>Haptophyta</taxon>
        <taxon>Prymnesiophyceae</taxon>
        <taxon>Isochrysidales</taxon>
        <taxon>Noelaerhabdaceae</taxon>
        <taxon>Emiliania</taxon>
    </lineage>
</organism>
<dbReference type="EC" id="5.2.1.8" evidence="2 5"/>
<dbReference type="STRING" id="2903.R1E4Z5"/>
<evidence type="ECO:0000313" key="8">
    <source>
        <dbReference type="Proteomes" id="UP000013827"/>
    </source>
</evidence>
<dbReference type="PaxDb" id="2903-EOD18136"/>
<keyword evidence="3 5" id="KW-0697">Rotamase</keyword>
<dbReference type="AlphaFoldDB" id="A0A0D3J3Q1"/>
<dbReference type="InterPro" id="IPR001179">
    <property type="entry name" value="PPIase_FKBP_dom"/>
</dbReference>
<dbReference type="PROSITE" id="PS50059">
    <property type="entry name" value="FKBP_PPIASE"/>
    <property type="match status" value="1"/>
</dbReference>
<dbReference type="Pfam" id="PF00254">
    <property type="entry name" value="FKBP_C"/>
    <property type="match status" value="1"/>
</dbReference>
<sequence>MESVDVSAYQKIAGGGRYADLLVGKGTEVNAGSKVSLQWVLRRSNGYYVDGSIKMLSAQSGAVRVSDNFDEKDSFVFTVGDGAAMPGVNEGIKGMRQGGKRRLVLPVKQAYTLPIDRSPGPLPDGYGPRRQIERELQRQDPYNYFYLEVEATRVR</sequence>
<dbReference type="KEGG" id="ehx:EMIHUDRAFT_61581"/>
<dbReference type="InterPro" id="IPR046357">
    <property type="entry name" value="PPIase_dom_sf"/>
</dbReference>
<comment type="catalytic activity">
    <reaction evidence="1 5">
        <text>[protein]-peptidylproline (omega=180) = [protein]-peptidylproline (omega=0)</text>
        <dbReference type="Rhea" id="RHEA:16237"/>
        <dbReference type="Rhea" id="RHEA-COMP:10747"/>
        <dbReference type="Rhea" id="RHEA-COMP:10748"/>
        <dbReference type="ChEBI" id="CHEBI:83833"/>
        <dbReference type="ChEBI" id="CHEBI:83834"/>
        <dbReference type="EC" id="5.2.1.8"/>
    </reaction>
</comment>
<dbReference type="EnsemblProtists" id="EOD18136">
    <property type="protein sequence ID" value="EOD18136"/>
    <property type="gene ID" value="EMIHUDRAFT_61581"/>
</dbReference>
<proteinExistence type="predicted"/>
<keyword evidence="8" id="KW-1185">Reference proteome</keyword>
<evidence type="ECO:0000256" key="4">
    <source>
        <dbReference type="ARBA" id="ARBA00023235"/>
    </source>
</evidence>